<feature type="region of interest" description="Disordered" evidence="1">
    <location>
        <begin position="342"/>
        <end position="426"/>
    </location>
</feature>
<name>A0AA47N720_MERPO</name>
<dbReference type="EMBL" id="JAOPHQ010000871">
    <property type="protein sequence ID" value="KAK0153040.1"/>
    <property type="molecule type" value="Genomic_DNA"/>
</dbReference>
<reference evidence="2" key="1">
    <citation type="journal article" date="2023" name="Front. Mar. Sci.">
        <title>A new Merluccius polli reference genome to investigate the effects of global change in West African waters.</title>
        <authorList>
            <person name="Mateo J.L."/>
            <person name="Blanco-Fernandez C."/>
            <person name="Garcia-Vazquez E."/>
            <person name="Machado-Schiaffino G."/>
        </authorList>
    </citation>
    <scope>NUCLEOTIDE SEQUENCE</scope>
    <source>
        <strain evidence="2">C29</strain>
        <tissue evidence="2">Fin</tissue>
    </source>
</reference>
<keyword evidence="3" id="KW-1185">Reference proteome</keyword>
<feature type="compositionally biased region" description="Basic and acidic residues" evidence="1">
    <location>
        <begin position="384"/>
        <end position="399"/>
    </location>
</feature>
<dbReference type="AlphaFoldDB" id="A0AA47N720"/>
<feature type="compositionally biased region" description="Basic and acidic residues" evidence="1">
    <location>
        <begin position="82"/>
        <end position="102"/>
    </location>
</feature>
<feature type="region of interest" description="Disordered" evidence="1">
    <location>
        <begin position="119"/>
        <end position="224"/>
    </location>
</feature>
<organism evidence="2 3">
    <name type="scientific">Merluccius polli</name>
    <name type="common">Benguela hake</name>
    <name type="synonym">Merluccius cadenati</name>
    <dbReference type="NCBI Taxonomy" id="89951"/>
    <lineage>
        <taxon>Eukaryota</taxon>
        <taxon>Metazoa</taxon>
        <taxon>Chordata</taxon>
        <taxon>Craniata</taxon>
        <taxon>Vertebrata</taxon>
        <taxon>Euteleostomi</taxon>
        <taxon>Actinopterygii</taxon>
        <taxon>Neopterygii</taxon>
        <taxon>Teleostei</taxon>
        <taxon>Neoteleostei</taxon>
        <taxon>Acanthomorphata</taxon>
        <taxon>Zeiogadaria</taxon>
        <taxon>Gadariae</taxon>
        <taxon>Gadiformes</taxon>
        <taxon>Gadoidei</taxon>
        <taxon>Merlucciidae</taxon>
        <taxon>Merluccius</taxon>
    </lineage>
</organism>
<feature type="compositionally biased region" description="Basic and acidic residues" evidence="1">
    <location>
        <begin position="342"/>
        <end position="360"/>
    </location>
</feature>
<feature type="region of interest" description="Disordered" evidence="1">
    <location>
        <begin position="81"/>
        <end position="107"/>
    </location>
</feature>
<evidence type="ECO:0000313" key="3">
    <source>
        <dbReference type="Proteomes" id="UP001174136"/>
    </source>
</evidence>
<accession>A0AA47N720</accession>
<feature type="compositionally biased region" description="Polar residues" evidence="1">
    <location>
        <begin position="210"/>
        <end position="219"/>
    </location>
</feature>
<gene>
    <name evidence="2" type="ORF">N1851_005277</name>
</gene>
<proteinExistence type="predicted"/>
<comment type="caution">
    <text evidence="2">The sequence shown here is derived from an EMBL/GenBank/DDBJ whole genome shotgun (WGS) entry which is preliminary data.</text>
</comment>
<sequence length="426" mass="48023">MFRQSKYAYDDVSSLNPRTVGGRDRGGLDATVGDVSAMCGGPDMSVISTSTMKSYCHRLHQRPSHCQSPAKVFAKLKANVSRPHDGGTRAYGDARDRERERGGSALFTPRKVNATWTESNETYSVGSDSAEALTVSPTRTTPRPVPPRSSSHLRSQRAESPPMEDMRTRLVGRRAYTPMETPGQVTAHVFKSPKSRPSSRSSKDLVRSPSKGQPQQFSSAEGGGRAAIESVLSLERCPSMSPAKMFAHIKEKEIRRMREHYDSPTRKFTNGEAVISLERCPLTSPAKMFAHIKEREIRRMREHYDSPTRKFTNGEAVISLERCPLMSPAKMIAHIKEREREKMRENYDSPTRKFTNREDQVFLENRASPANVFPHMKQRKRHQQKEADDVRGNTKELRNTELASRSGRRRGGSEQRDASVQSDEES</sequence>
<dbReference type="Proteomes" id="UP001174136">
    <property type="component" value="Unassembled WGS sequence"/>
</dbReference>
<evidence type="ECO:0000313" key="2">
    <source>
        <dbReference type="EMBL" id="KAK0153040.1"/>
    </source>
</evidence>
<protein>
    <submittedName>
        <fullName evidence="2">Uncharacterized protein</fullName>
    </submittedName>
</protein>
<evidence type="ECO:0000256" key="1">
    <source>
        <dbReference type="SAM" id="MobiDB-lite"/>
    </source>
</evidence>